<evidence type="ECO:0000259" key="1">
    <source>
        <dbReference type="Pfam" id="PF06985"/>
    </source>
</evidence>
<dbReference type="Proteomes" id="UP000799536">
    <property type="component" value="Unassembled WGS sequence"/>
</dbReference>
<accession>A0A9P4JKX6</accession>
<evidence type="ECO:0000313" key="2">
    <source>
        <dbReference type="EMBL" id="KAF2198582.1"/>
    </source>
</evidence>
<dbReference type="PANTHER" id="PTHR24148:SF73">
    <property type="entry name" value="HET DOMAIN PROTEIN (AFU_ORTHOLOGUE AFUA_8G01020)"/>
    <property type="match status" value="1"/>
</dbReference>
<dbReference type="InterPro" id="IPR052895">
    <property type="entry name" value="HetReg/Transcr_Mod"/>
</dbReference>
<dbReference type="InterPro" id="IPR010730">
    <property type="entry name" value="HET"/>
</dbReference>
<dbReference type="Pfam" id="PF06985">
    <property type="entry name" value="HET"/>
    <property type="match status" value="1"/>
</dbReference>
<reference evidence="2" key="1">
    <citation type="journal article" date="2020" name="Stud. Mycol.">
        <title>101 Dothideomycetes genomes: a test case for predicting lifestyles and emergence of pathogens.</title>
        <authorList>
            <person name="Haridas S."/>
            <person name="Albert R."/>
            <person name="Binder M."/>
            <person name="Bloem J."/>
            <person name="Labutti K."/>
            <person name="Salamov A."/>
            <person name="Andreopoulos B."/>
            <person name="Baker S."/>
            <person name="Barry K."/>
            <person name="Bills G."/>
            <person name="Bluhm B."/>
            <person name="Cannon C."/>
            <person name="Castanera R."/>
            <person name="Culley D."/>
            <person name="Daum C."/>
            <person name="Ezra D."/>
            <person name="Gonzalez J."/>
            <person name="Henrissat B."/>
            <person name="Kuo A."/>
            <person name="Liang C."/>
            <person name="Lipzen A."/>
            <person name="Lutzoni F."/>
            <person name="Magnuson J."/>
            <person name="Mondo S."/>
            <person name="Nolan M."/>
            <person name="Ohm R."/>
            <person name="Pangilinan J."/>
            <person name="Park H.-J."/>
            <person name="Ramirez L."/>
            <person name="Alfaro M."/>
            <person name="Sun H."/>
            <person name="Tritt A."/>
            <person name="Yoshinaga Y."/>
            <person name="Zwiers L.-H."/>
            <person name="Turgeon B."/>
            <person name="Goodwin S."/>
            <person name="Spatafora J."/>
            <person name="Crous P."/>
            <person name="Grigoriev I."/>
        </authorList>
    </citation>
    <scope>NUCLEOTIDE SEQUENCE</scope>
    <source>
        <strain evidence="2">ATCC 74209</strain>
    </source>
</reference>
<sequence length="207" mass="24473">MPQPLYKPLNTEKREIRILVLRPSHRKYSRLKCELIQADLDALQDAPFEYYEAVSYTWGDTNGKKRISLNGHDFWITRNLHSLLQRLRAKRTRGYYWVDAICIDQQNIPERGQQVRLMKAIYESAEQTLVWLGPSNDDSDIAMDLMDEITDADEDANPSDDGEALLHRRVAHLQSSLTDPKDKRKWEALAKLFHRPWWKRVWIRQEV</sequence>
<organism evidence="2 3">
    <name type="scientific">Delitschia confertaspora ATCC 74209</name>
    <dbReference type="NCBI Taxonomy" id="1513339"/>
    <lineage>
        <taxon>Eukaryota</taxon>
        <taxon>Fungi</taxon>
        <taxon>Dikarya</taxon>
        <taxon>Ascomycota</taxon>
        <taxon>Pezizomycotina</taxon>
        <taxon>Dothideomycetes</taxon>
        <taxon>Pleosporomycetidae</taxon>
        <taxon>Pleosporales</taxon>
        <taxon>Delitschiaceae</taxon>
        <taxon>Delitschia</taxon>
    </lineage>
</organism>
<feature type="non-terminal residue" evidence="2">
    <location>
        <position position="207"/>
    </location>
</feature>
<gene>
    <name evidence="2" type="ORF">GQ43DRAFT_378250</name>
</gene>
<name>A0A9P4JKX6_9PLEO</name>
<protein>
    <submittedName>
        <fullName evidence="2">HET-domain-containing protein</fullName>
    </submittedName>
</protein>
<comment type="caution">
    <text evidence="2">The sequence shown here is derived from an EMBL/GenBank/DDBJ whole genome shotgun (WGS) entry which is preliminary data.</text>
</comment>
<proteinExistence type="predicted"/>
<evidence type="ECO:0000313" key="3">
    <source>
        <dbReference type="Proteomes" id="UP000799536"/>
    </source>
</evidence>
<feature type="domain" description="Heterokaryon incompatibility" evidence="1">
    <location>
        <begin position="51"/>
        <end position="206"/>
    </location>
</feature>
<dbReference type="PANTHER" id="PTHR24148">
    <property type="entry name" value="ANKYRIN REPEAT DOMAIN-CONTAINING PROTEIN 39 HOMOLOG-RELATED"/>
    <property type="match status" value="1"/>
</dbReference>
<dbReference type="AlphaFoldDB" id="A0A9P4JKX6"/>
<keyword evidence="3" id="KW-1185">Reference proteome</keyword>
<dbReference type="OrthoDB" id="2157530at2759"/>
<dbReference type="EMBL" id="ML994132">
    <property type="protein sequence ID" value="KAF2198582.1"/>
    <property type="molecule type" value="Genomic_DNA"/>
</dbReference>